<name>A0A7J7KXS8_9MAGN</name>
<dbReference type="InterPro" id="IPR009542">
    <property type="entry name" value="Spc1/SPCS1"/>
</dbReference>
<evidence type="ECO:0000256" key="8">
    <source>
        <dbReference type="ARBA" id="ARBA00045204"/>
    </source>
</evidence>
<feature type="transmembrane region" description="Helical" evidence="9">
    <location>
        <begin position="12"/>
        <end position="31"/>
    </location>
</feature>
<evidence type="ECO:0000256" key="2">
    <source>
        <dbReference type="ARBA" id="ARBA00005245"/>
    </source>
</evidence>
<evidence type="ECO:0000313" key="10">
    <source>
        <dbReference type="EMBL" id="KAF6135179.1"/>
    </source>
</evidence>
<evidence type="ECO:0000256" key="7">
    <source>
        <dbReference type="ARBA" id="ARBA00023136"/>
    </source>
</evidence>
<comment type="subcellular location">
    <subcellularLocation>
        <location evidence="1">Endoplasmic reticulum membrane</location>
        <topology evidence="1">Multi-pass membrane protein</topology>
    </subcellularLocation>
</comment>
<dbReference type="EMBL" id="JACGCM010002811">
    <property type="protein sequence ID" value="KAF6135179.1"/>
    <property type="molecule type" value="Genomic_DNA"/>
</dbReference>
<gene>
    <name evidence="10" type="ORF">GIB67_035250</name>
</gene>
<dbReference type="OrthoDB" id="263893at2759"/>
<dbReference type="AlphaFoldDB" id="A0A7J7KXS8"/>
<evidence type="ECO:0000256" key="3">
    <source>
        <dbReference type="ARBA" id="ARBA00017059"/>
    </source>
</evidence>
<dbReference type="Pfam" id="PF06645">
    <property type="entry name" value="SPC12"/>
    <property type="match status" value="1"/>
</dbReference>
<sequence length="83" mass="9668">MDWQRQKLSEQLMQIMLMVFVVVSFIVGYVIGSFRMMILIYAAGVLVTTLITVPNWPFFNRNPLNWLDPIEAERTAALKPHQK</sequence>
<feature type="transmembrane region" description="Helical" evidence="9">
    <location>
        <begin position="38"/>
        <end position="59"/>
    </location>
</feature>
<evidence type="ECO:0000313" key="11">
    <source>
        <dbReference type="Proteomes" id="UP000541444"/>
    </source>
</evidence>
<evidence type="ECO:0000256" key="4">
    <source>
        <dbReference type="ARBA" id="ARBA00022692"/>
    </source>
</evidence>
<keyword evidence="5" id="KW-0256">Endoplasmic reticulum</keyword>
<keyword evidence="11" id="KW-1185">Reference proteome</keyword>
<comment type="caution">
    <text evidence="10">The sequence shown here is derived from an EMBL/GenBank/DDBJ whole genome shotgun (WGS) entry which is preliminary data.</text>
</comment>
<evidence type="ECO:0000256" key="9">
    <source>
        <dbReference type="SAM" id="Phobius"/>
    </source>
</evidence>
<dbReference type="GO" id="GO:0006465">
    <property type="term" value="P:signal peptide processing"/>
    <property type="evidence" value="ECO:0007669"/>
    <property type="project" value="InterPro"/>
</dbReference>
<dbReference type="Proteomes" id="UP000541444">
    <property type="component" value="Unassembled WGS sequence"/>
</dbReference>
<reference evidence="10 11" key="1">
    <citation type="journal article" date="2020" name="IScience">
        <title>Genome Sequencing of the Endangered Kingdonia uniflora (Circaeasteraceae, Ranunculales) Reveals Potential Mechanisms of Evolutionary Specialization.</title>
        <authorList>
            <person name="Sun Y."/>
            <person name="Deng T."/>
            <person name="Zhang A."/>
            <person name="Moore M.J."/>
            <person name="Landis J.B."/>
            <person name="Lin N."/>
            <person name="Zhang H."/>
            <person name="Zhang X."/>
            <person name="Huang J."/>
            <person name="Zhang X."/>
            <person name="Sun H."/>
            <person name="Wang H."/>
        </authorList>
    </citation>
    <scope>NUCLEOTIDE SEQUENCE [LARGE SCALE GENOMIC DNA]</scope>
    <source>
        <strain evidence="10">TB1705</strain>
        <tissue evidence="10">Leaf</tissue>
    </source>
</reference>
<proteinExistence type="inferred from homology"/>
<evidence type="ECO:0000256" key="5">
    <source>
        <dbReference type="ARBA" id="ARBA00022824"/>
    </source>
</evidence>
<protein>
    <recommendedName>
        <fullName evidence="3">Signal peptidase complex subunit 1</fullName>
    </recommendedName>
</protein>
<dbReference type="GO" id="GO:0045047">
    <property type="term" value="P:protein targeting to ER"/>
    <property type="evidence" value="ECO:0007669"/>
    <property type="project" value="TreeGrafter"/>
</dbReference>
<comment type="function">
    <text evidence="8">Component of the signal peptidase complex (SPC) which catalyzes the cleavage of N-terminal signal sequences from nascent proteins as they are translocated into the lumen of the endoplasmic reticulum. Dispensable for SPC enzymatic activity.</text>
</comment>
<keyword evidence="6 9" id="KW-1133">Transmembrane helix</keyword>
<keyword evidence="4 9" id="KW-0812">Transmembrane</keyword>
<evidence type="ECO:0000256" key="6">
    <source>
        <dbReference type="ARBA" id="ARBA00022989"/>
    </source>
</evidence>
<accession>A0A7J7KXS8</accession>
<dbReference type="GO" id="GO:0005787">
    <property type="term" value="C:signal peptidase complex"/>
    <property type="evidence" value="ECO:0007669"/>
    <property type="project" value="InterPro"/>
</dbReference>
<evidence type="ECO:0000256" key="1">
    <source>
        <dbReference type="ARBA" id="ARBA00004477"/>
    </source>
</evidence>
<organism evidence="10 11">
    <name type="scientific">Kingdonia uniflora</name>
    <dbReference type="NCBI Taxonomy" id="39325"/>
    <lineage>
        <taxon>Eukaryota</taxon>
        <taxon>Viridiplantae</taxon>
        <taxon>Streptophyta</taxon>
        <taxon>Embryophyta</taxon>
        <taxon>Tracheophyta</taxon>
        <taxon>Spermatophyta</taxon>
        <taxon>Magnoliopsida</taxon>
        <taxon>Ranunculales</taxon>
        <taxon>Circaeasteraceae</taxon>
        <taxon>Kingdonia</taxon>
    </lineage>
</organism>
<keyword evidence="7 9" id="KW-0472">Membrane</keyword>
<comment type="similarity">
    <text evidence="2">Belongs to the SPCS1 family.</text>
</comment>
<dbReference type="PANTHER" id="PTHR13202:SF0">
    <property type="entry name" value="SIGNAL PEPTIDASE COMPLEX SUBUNIT 1"/>
    <property type="match status" value="1"/>
</dbReference>
<dbReference type="PANTHER" id="PTHR13202">
    <property type="entry name" value="MICROSOMAL SIGNAL PEPTIDASE 12 KDA SUBUNIT"/>
    <property type="match status" value="1"/>
</dbReference>